<sequence length="94" mass="10744">MLQPLVALHLSFQRLLHNFSSSLACVCFLHARCTSGKMAKPEYSTEPHFGYSHRVDQRFGDLSLLSPDLLLQEVPRSRVSDEVLHPLQRLARPF</sequence>
<reference evidence="1" key="1">
    <citation type="journal article" date="2020" name="Stud. Mycol.">
        <title>101 Dothideomycetes genomes: a test case for predicting lifestyles and emergence of pathogens.</title>
        <authorList>
            <person name="Haridas S."/>
            <person name="Albert R."/>
            <person name="Binder M."/>
            <person name="Bloem J."/>
            <person name="Labutti K."/>
            <person name="Salamov A."/>
            <person name="Andreopoulos B."/>
            <person name="Baker S."/>
            <person name="Barry K."/>
            <person name="Bills G."/>
            <person name="Bluhm B."/>
            <person name="Cannon C."/>
            <person name="Castanera R."/>
            <person name="Culley D."/>
            <person name="Daum C."/>
            <person name="Ezra D."/>
            <person name="Gonzalez J."/>
            <person name="Henrissat B."/>
            <person name="Kuo A."/>
            <person name="Liang C."/>
            <person name="Lipzen A."/>
            <person name="Lutzoni F."/>
            <person name="Magnuson J."/>
            <person name="Mondo S."/>
            <person name="Nolan M."/>
            <person name="Ohm R."/>
            <person name="Pangilinan J."/>
            <person name="Park H.-J."/>
            <person name="Ramirez L."/>
            <person name="Alfaro M."/>
            <person name="Sun H."/>
            <person name="Tritt A."/>
            <person name="Yoshinaga Y."/>
            <person name="Zwiers L.-H."/>
            <person name="Turgeon B."/>
            <person name="Goodwin S."/>
            <person name="Spatafora J."/>
            <person name="Crous P."/>
            <person name="Grigoriev I."/>
        </authorList>
    </citation>
    <scope>NUCLEOTIDE SEQUENCE</scope>
    <source>
        <strain evidence="1">CBS 113818</strain>
    </source>
</reference>
<gene>
    <name evidence="1" type="ORF">CC86DRAFT_191763</name>
</gene>
<name>A0A6A7A6V0_9PLEO</name>
<dbReference type="AlphaFoldDB" id="A0A6A7A6V0"/>
<organism evidence="1 2">
    <name type="scientific">Ophiobolus disseminans</name>
    <dbReference type="NCBI Taxonomy" id="1469910"/>
    <lineage>
        <taxon>Eukaryota</taxon>
        <taxon>Fungi</taxon>
        <taxon>Dikarya</taxon>
        <taxon>Ascomycota</taxon>
        <taxon>Pezizomycotina</taxon>
        <taxon>Dothideomycetes</taxon>
        <taxon>Pleosporomycetidae</taxon>
        <taxon>Pleosporales</taxon>
        <taxon>Pleosporineae</taxon>
        <taxon>Phaeosphaeriaceae</taxon>
        <taxon>Ophiobolus</taxon>
    </lineage>
</organism>
<keyword evidence="2" id="KW-1185">Reference proteome</keyword>
<dbReference type="Proteomes" id="UP000799424">
    <property type="component" value="Unassembled WGS sequence"/>
</dbReference>
<evidence type="ECO:0000313" key="1">
    <source>
        <dbReference type="EMBL" id="KAF2828325.1"/>
    </source>
</evidence>
<evidence type="ECO:0000313" key="2">
    <source>
        <dbReference type="Proteomes" id="UP000799424"/>
    </source>
</evidence>
<accession>A0A6A7A6V0</accession>
<proteinExistence type="predicted"/>
<dbReference type="EMBL" id="MU006222">
    <property type="protein sequence ID" value="KAF2828325.1"/>
    <property type="molecule type" value="Genomic_DNA"/>
</dbReference>
<protein>
    <submittedName>
        <fullName evidence="1">Uncharacterized protein</fullName>
    </submittedName>
</protein>